<feature type="region of interest" description="Disordered" evidence="2">
    <location>
        <begin position="92"/>
        <end position="144"/>
    </location>
</feature>
<dbReference type="AlphaFoldDB" id="A0A8H6T3I9"/>
<evidence type="ECO:0000256" key="2">
    <source>
        <dbReference type="SAM" id="MobiDB-lite"/>
    </source>
</evidence>
<feature type="coiled-coil region" evidence="1">
    <location>
        <begin position="18"/>
        <end position="83"/>
    </location>
</feature>
<comment type="caution">
    <text evidence="4">The sequence shown here is derived from an EMBL/GenBank/DDBJ whole genome shotgun (WGS) entry which is preliminary data.</text>
</comment>
<organism evidence="4 5">
    <name type="scientific">Mycena chlorophos</name>
    <name type="common">Agaric fungus</name>
    <name type="synonym">Agaricus chlorophos</name>
    <dbReference type="NCBI Taxonomy" id="658473"/>
    <lineage>
        <taxon>Eukaryota</taxon>
        <taxon>Fungi</taxon>
        <taxon>Dikarya</taxon>
        <taxon>Basidiomycota</taxon>
        <taxon>Agaricomycotina</taxon>
        <taxon>Agaricomycetes</taxon>
        <taxon>Agaricomycetidae</taxon>
        <taxon>Agaricales</taxon>
        <taxon>Marasmiineae</taxon>
        <taxon>Mycenaceae</taxon>
        <taxon>Mycena</taxon>
    </lineage>
</organism>
<dbReference type="OrthoDB" id="2757553at2759"/>
<reference evidence="4" key="1">
    <citation type="submission" date="2020-05" db="EMBL/GenBank/DDBJ databases">
        <title>Mycena genomes resolve the evolution of fungal bioluminescence.</title>
        <authorList>
            <person name="Tsai I.J."/>
        </authorList>
    </citation>
    <scope>NUCLEOTIDE SEQUENCE</scope>
    <source>
        <strain evidence="4">110903Hualien_Pintung</strain>
    </source>
</reference>
<keyword evidence="4" id="KW-0670">Pyruvate</keyword>
<feature type="compositionally biased region" description="Low complexity" evidence="2">
    <location>
        <begin position="119"/>
        <end position="135"/>
    </location>
</feature>
<evidence type="ECO:0000313" key="4">
    <source>
        <dbReference type="EMBL" id="KAF7311023.1"/>
    </source>
</evidence>
<gene>
    <name evidence="4" type="ORF">HMN09_00645700</name>
</gene>
<dbReference type="EMBL" id="JACAZE010000007">
    <property type="protein sequence ID" value="KAF7311023.1"/>
    <property type="molecule type" value="Genomic_DNA"/>
</dbReference>
<keyword evidence="1" id="KW-0175">Coiled coil</keyword>
<proteinExistence type="predicted"/>
<sequence>MDEPSERLIAAYRWDKEDKELRARLSRAEEEARTWKTAHDALKDENDALLAKFVTAQEEHDALAEENERLKALSEELTALFKRSLGTLEAGLRPRSQSRVPATPSKETYEANLATPVRSTQPPIQSSPTPSTSLSVFPKKEEPQDNDDVFLVPVVPRSPSPVPSYLTPLPFIRVEELGMFPTIAAPPERRPIFSRGGLQQSLGGAIQSLIVSIGVRKPLSSRHEISKFLVPNMSMNPWAPRKPGKHGYMFVGLGGDKGTFETAEKLELFVSEPPEGEASKESGRLKVSYMGTYMVKRAKDLLKDEWDTLAPRVSFLFL</sequence>
<evidence type="ECO:0000313" key="5">
    <source>
        <dbReference type="Proteomes" id="UP000613580"/>
    </source>
</evidence>
<keyword evidence="5" id="KW-1185">Reference proteome</keyword>
<dbReference type="GO" id="GO:0016740">
    <property type="term" value="F:transferase activity"/>
    <property type="evidence" value="ECO:0007669"/>
    <property type="project" value="UniProtKB-KW"/>
</dbReference>
<feature type="domain" description="DUF6697" evidence="3">
    <location>
        <begin position="193"/>
        <end position="313"/>
    </location>
</feature>
<evidence type="ECO:0000259" key="3">
    <source>
        <dbReference type="Pfam" id="PF20411"/>
    </source>
</evidence>
<dbReference type="InterPro" id="IPR046520">
    <property type="entry name" value="DUF6697"/>
</dbReference>
<protein>
    <submittedName>
        <fullName evidence="4">Acetyltransferase component of pyruvate dehydrogenase complex</fullName>
    </submittedName>
</protein>
<evidence type="ECO:0000256" key="1">
    <source>
        <dbReference type="SAM" id="Coils"/>
    </source>
</evidence>
<name>A0A8H6T3I9_MYCCL</name>
<dbReference type="Pfam" id="PF20411">
    <property type="entry name" value="DUF6697"/>
    <property type="match status" value="1"/>
</dbReference>
<accession>A0A8H6T3I9</accession>
<keyword evidence="4" id="KW-0808">Transferase</keyword>
<dbReference type="Proteomes" id="UP000613580">
    <property type="component" value="Unassembled WGS sequence"/>
</dbReference>